<keyword evidence="7" id="KW-0067">ATP-binding</keyword>
<evidence type="ECO:0000256" key="4">
    <source>
        <dbReference type="ARBA" id="ARBA00022801"/>
    </source>
</evidence>
<dbReference type="FunFam" id="3.40.50.300:FF:001153">
    <property type="entry name" value="RecBCD enzyme subunit RecC"/>
    <property type="match status" value="1"/>
</dbReference>
<keyword evidence="3" id="KW-0227">DNA damage</keyword>
<dbReference type="EC" id="3.1.11.5" evidence="10"/>
<dbReference type="Gene3D" id="3.40.50.300">
    <property type="entry name" value="P-loop containing nucleotide triphosphate hydrolases"/>
    <property type="match status" value="2"/>
</dbReference>
<dbReference type="GO" id="GO:0006310">
    <property type="term" value="P:DNA recombination"/>
    <property type="evidence" value="ECO:0007669"/>
    <property type="project" value="TreeGrafter"/>
</dbReference>
<dbReference type="GO" id="GO:0008854">
    <property type="term" value="F:exodeoxyribonuclease V activity"/>
    <property type="evidence" value="ECO:0007669"/>
    <property type="project" value="UniProtKB-EC"/>
</dbReference>
<dbReference type="InterPro" id="IPR027417">
    <property type="entry name" value="P-loop_NTPase"/>
</dbReference>
<evidence type="ECO:0000256" key="9">
    <source>
        <dbReference type="ARBA" id="ARBA00023204"/>
    </source>
</evidence>
<dbReference type="GO" id="GO:0005524">
    <property type="term" value="F:ATP binding"/>
    <property type="evidence" value="ECO:0007669"/>
    <property type="project" value="UniProtKB-KW"/>
</dbReference>
<proteinExistence type="predicted"/>
<dbReference type="SUPFAM" id="SSF52540">
    <property type="entry name" value="P-loop containing nucleoside triphosphate hydrolases"/>
    <property type="match status" value="1"/>
</dbReference>
<evidence type="ECO:0000256" key="6">
    <source>
        <dbReference type="ARBA" id="ARBA00022839"/>
    </source>
</evidence>
<evidence type="ECO:0000256" key="3">
    <source>
        <dbReference type="ARBA" id="ARBA00022763"/>
    </source>
</evidence>
<dbReference type="Proteomes" id="UP000254208">
    <property type="component" value="Unassembled WGS sequence"/>
</dbReference>
<keyword evidence="6" id="KW-0269">Exonuclease</keyword>
<keyword evidence="5" id="KW-0347">Helicase</keyword>
<dbReference type="GO" id="GO:0004386">
    <property type="term" value="F:helicase activity"/>
    <property type="evidence" value="ECO:0007669"/>
    <property type="project" value="UniProtKB-KW"/>
</dbReference>
<reference evidence="10 11" key="1">
    <citation type="submission" date="2018-06" db="EMBL/GenBank/DDBJ databases">
        <authorList>
            <consortium name="Pathogen Informatics"/>
            <person name="Doyle S."/>
        </authorList>
    </citation>
    <scope>NUCLEOTIDE SEQUENCE [LARGE SCALE GENOMIC DNA]</scope>
    <source>
        <strain evidence="10 11">NCTC11801</strain>
    </source>
</reference>
<dbReference type="GO" id="GO:0003677">
    <property type="term" value="F:DNA binding"/>
    <property type="evidence" value="ECO:0007669"/>
    <property type="project" value="UniProtKB-KW"/>
</dbReference>
<evidence type="ECO:0000256" key="1">
    <source>
        <dbReference type="ARBA" id="ARBA00022722"/>
    </source>
</evidence>
<dbReference type="AlphaFoldDB" id="A0A379FVD0"/>
<evidence type="ECO:0000313" key="11">
    <source>
        <dbReference type="Proteomes" id="UP000254208"/>
    </source>
</evidence>
<keyword evidence="2" id="KW-0547">Nucleotide-binding</keyword>
<protein>
    <submittedName>
        <fullName evidence="10">Exodeoxyribonuclease V gamma chain</fullName>
        <ecNumber evidence="10">3.1.11.5</ecNumber>
    </submittedName>
</protein>
<sequence>MVADIDSYAPYIQAVFGNTASVRYIPFSISDRKALQAHPILQAFIMLLDLPQSRFSTEQVLSLLEVSAFSQRFGIDESELSLLRRWVNESGIRWGLDDDNVRSFALPVIGQNTWEFGLSRMLLGYAMDSRNGPWNGILPYDECSGLAAQLAGKLALLINTLREWRTVLAQERPLAEWKELCQQLLDSCFMVDGETELVLALLTEQWHQIIDNAITSGYEEQIPLRLIRDELSVRFDDEKISQRFLAGAVNFCTLMPMRSVPFKVVCLLGMNDGAYPRNIPPLGFDLMAEKPVRGDRKRRDDDRYLFLEALNSASKQLYVSYIGLSIRDNQPCNPSVLVTELIDYICQSFCLVGDETLTIDESAKRLSEHLVIQHNRVPFAKENFLPETPFQSFASEWLPAAKTTNKVDEPFCSVLETREPITEISLEQLLRFYRHPD</sequence>
<evidence type="ECO:0000313" key="10">
    <source>
        <dbReference type="EMBL" id="SUC32582.1"/>
    </source>
</evidence>
<keyword evidence="1" id="KW-0540">Nuclease</keyword>
<evidence type="ECO:0000256" key="7">
    <source>
        <dbReference type="ARBA" id="ARBA00022840"/>
    </source>
</evidence>
<name>A0A379FVD0_PRORE</name>
<dbReference type="EMBL" id="UGTZ01000001">
    <property type="protein sequence ID" value="SUC32582.1"/>
    <property type="molecule type" value="Genomic_DNA"/>
</dbReference>
<evidence type="ECO:0000256" key="5">
    <source>
        <dbReference type="ARBA" id="ARBA00022806"/>
    </source>
</evidence>
<dbReference type="PANTHER" id="PTHR30591:SF1">
    <property type="entry name" value="RECBCD ENZYME SUBUNIT RECC"/>
    <property type="match status" value="1"/>
</dbReference>
<keyword evidence="9" id="KW-0234">DNA repair</keyword>
<dbReference type="GO" id="GO:0006281">
    <property type="term" value="P:DNA repair"/>
    <property type="evidence" value="ECO:0007669"/>
    <property type="project" value="UniProtKB-KW"/>
</dbReference>
<evidence type="ECO:0000256" key="2">
    <source>
        <dbReference type="ARBA" id="ARBA00022741"/>
    </source>
</evidence>
<organism evidence="10 11">
    <name type="scientific">Providencia rettgeri</name>
    <dbReference type="NCBI Taxonomy" id="587"/>
    <lineage>
        <taxon>Bacteria</taxon>
        <taxon>Pseudomonadati</taxon>
        <taxon>Pseudomonadota</taxon>
        <taxon>Gammaproteobacteria</taxon>
        <taxon>Enterobacterales</taxon>
        <taxon>Morganellaceae</taxon>
        <taxon>Providencia</taxon>
    </lineage>
</organism>
<gene>
    <name evidence="10" type="primary">recC_2</name>
    <name evidence="10" type="ORF">NCTC11801_03582</name>
</gene>
<accession>A0A379FVD0</accession>
<keyword evidence="8" id="KW-0238">DNA-binding</keyword>
<evidence type="ECO:0000256" key="8">
    <source>
        <dbReference type="ARBA" id="ARBA00023125"/>
    </source>
</evidence>
<dbReference type="PANTHER" id="PTHR30591">
    <property type="entry name" value="RECBCD ENZYME SUBUNIT RECC"/>
    <property type="match status" value="1"/>
</dbReference>
<keyword evidence="4 10" id="KW-0378">Hydrolase</keyword>